<dbReference type="PANTHER" id="PTHR13817">
    <property type="entry name" value="TITIN"/>
    <property type="match status" value="1"/>
</dbReference>
<dbReference type="SUPFAM" id="SSF49265">
    <property type="entry name" value="Fibronectin type III"/>
    <property type="match status" value="4"/>
</dbReference>
<evidence type="ECO:0000256" key="2">
    <source>
        <dbReference type="ARBA" id="ARBA00009588"/>
    </source>
</evidence>
<feature type="compositionally biased region" description="Polar residues" evidence="8">
    <location>
        <begin position="965"/>
        <end position="979"/>
    </location>
</feature>
<dbReference type="InterPro" id="IPR050964">
    <property type="entry name" value="Striated_Muscle_Regulatory"/>
</dbReference>
<dbReference type="Pfam" id="PF06583">
    <property type="entry name" value="Neogenin_C"/>
    <property type="match status" value="1"/>
</dbReference>
<dbReference type="InterPro" id="IPR036179">
    <property type="entry name" value="Ig-like_dom_sf"/>
</dbReference>
<organism evidence="13 14">
    <name type="scientific">Opisthorchis felineus</name>
    <dbReference type="NCBI Taxonomy" id="147828"/>
    <lineage>
        <taxon>Eukaryota</taxon>
        <taxon>Metazoa</taxon>
        <taxon>Spiralia</taxon>
        <taxon>Lophotrochozoa</taxon>
        <taxon>Platyhelminthes</taxon>
        <taxon>Trematoda</taxon>
        <taxon>Digenea</taxon>
        <taxon>Opisthorchiida</taxon>
        <taxon>Opisthorchiata</taxon>
        <taxon>Opisthorchiidae</taxon>
        <taxon>Opisthorchis</taxon>
    </lineage>
</organism>
<feature type="compositionally biased region" description="Polar residues" evidence="8">
    <location>
        <begin position="1826"/>
        <end position="1838"/>
    </location>
</feature>
<dbReference type="EMBL" id="SJOL01006343">
    <property type="protein sequence ID" value="TGZ68846.1"/>
    <property type="molecule type" value="Genomic_DNA"/>
</dbReference>
<dbReference type="InterPro" id="IPR010560">
    <property type="entry name" value="Neogenin_C"/>
</dbReference>
<accession>A0A4S2LYW2</accession>
<dbReference type="FunFam" id="2.60.40.10:FF:000028">
    <property type="entry name" value="Neuronal cell adhesion molecule"/>
    <property type="match status" value="1"/>
</dbReference>
<keyword evidence="10" id="KW-0732">Signal</keyword>
<name>A0A4S2LYW2_OPIFE</name>
<dbReference type="Proteomes" id="UP000308267">
    <property type="component" value="Unassembled WGS sequence"/>
</dbReference>
<keyword evidence="4" id="KW-0677">Repeat</keyword>
<dbReference type="STRING" id="147828.A0A4S2LYW2"/>
<feature type="signal peptide" evidence="10">
    <location>
        <begin position="1"/>
        <end position="19"/>
    </location>
</feature>
<dbReference type="InterPro" id="IPR003598">
    <property type="entry name" value="Ig_sub2"/>
</dbReference>
<dbReference type="InterPro" id="IPR003599">
    <property type="entry name" value="Ig_sub"/>
</dbReference>
<dbReference type="SUPFAM" id="SSF48726">
    <property type="entry name" value="Immunoglobulin"/>
    <property type="match status" value="2"/>
</dbReference>
<evidence type="ECO:0000256" key="7">
    <source>
        <dbReference type="ARBA" id="ARBA00023180"/>
    </source>
</evidence>
<dbReference type="CDD" id="cd00063">
    <property type="entry name" value="FN3"/>
    <property type="match status" value="4"/>
</dbReference>
<feature type="region of interest" description="Disordered" evidence="8">
    <location>
        <begin position="945"/>
        <end position="986"/>
    </location>
</feature>
<feature type="region of interest" description="Disordered" evidence="8">
    <location>
        <begin position="1586"/>
        <end position="1614"/>
    </location>
</feature>
<dbReference type="InterPro" id="IPR036116">
    <property type="entry name" value="FN3_sf"/>
</dbReference>
<dbReference type="OrthoDB" id="6266590at2759"/>
<sequence>MNFVLILLLVCAATLQALSTPPPVTFLEEPQDLVIPWQGPADLRCAVNHSKASTTWLAIRNSPVHFKYSKGILVPVRNPSEARQTEVSVLSNEWSRPHSGGHLRFHHPGGSTEVSSPLIQSGSVQIPWIEGSYVCKATIPGYGSLLSKTAQVRLSDSFLEPGLPTAGEDRLASWGRPVDESAPNLGSGFYWPNEVAVLRCPLITIGQKQPQIRWYVRLKNGTDVPIVEENTDRWARNFKTVTLEHGRWLEIHLGELKVNTNGLSRSVPSLRSAKEVADTEELSAGFAEYFCHVEASTDDTLLNVVTKRQPNISGPLIRLDLDPNYHGSLSSVEKKPTSPDSTIRWAIKPDIVARVNPPLLQTFFDTEINEPPVIGNNHRIWRQANDSVTLPCAANSRQTFSGSLIQIGSPVLANPRNARLATHYFRWSVNQHSIEGGRFRQNKRFSLVGSGSLMLQQLTLGDSGVYECAVVDGRSADRVLSTASVELIVGQAPALHTASKPILSGRIQTERNMSCTYSGYPEPLLEWRKNAEPVQNSHYFRVRTFRTPILNVSSEAAVTSTATAAATLYHTELSVRSLLPNDAGYFQCFARNRFGSSQFTITLIVEPQHMSDYSSGNPYGISSEPPPPPRSPRILSVSDTQVYLTWLPPNGPTDSEGEFTYQVRVVPLHTTHALTMNTTRPNVLLADLRPDSLYDIEVYTIRLVDGIQSTDCASLHIRTKPKVYRPSAVTHLTAEAGQFQTLNISWLAPAARSHPLTVTENVAFYLITLFNLNPTDSSSNMASVSTKNQPIQITVPAKSDSETYYHHMVRDLTPDAFYQVSVQAVTTGNVTGHPAVISSSPRVNSVPPSEPPTHVKVISIGARTATVLWKPPPLRAQNGELILYRINISCDDWLRPRQINVFGEQRQLIRGLTPATKYELTVSAATRGGNGPDSPLVTFTTAAREAEVDRGSQQTDAGYIMSGDNAGNPSNVGERSPPSSDRGKLSSRLRAVENLRYIDDEENLLLLWSPPVNSKSLSGSDSLAMEIDHYLIKWGKLYPGPNTAKVAADQSRFLIDDLDADASYLIDVSTVYKNQEIASAMITGRTKSSTSRRRLLIPLNLHVASTDADSVMLIWDEPECNEKTTQPDSEIKCLGKERIRSYQVMYRVTGKSPVTEQTHLVDESQESDPAEPDDNWLVTDTETNANELNDFKSMDGSMHIINVTRTWARLDDLLPGRRYSAAVRAVGMGVEPNSDVLYSEWSMTELFETPRRGPEDAPADVQLTNIPTGSGPARIQISWQPPQRPHGQLVSYILYFTLNHSLPISKWSKRKLPANSLNTVLNGLHRGAVYFVHMRARNRHGNGPLSPVRLFRTPDASGQGGGEIPIGRNYPDAYSIPKDLLSFVAPSDQEHTIRDVSVPTASNGTRWLFFGFVLGSIILLIVIVCVLLIRRRRQIRLLASFGRKPVVHLDEPENKQERLDSSSKFSSQNRRRRKFLSYDQSPNQDVTLLVSNGEALIASDMPTNVEGKFPTEALTTSVTLSAGAFSVGATMTPKPEGILVHSQPQMKSITGSWDRDSDSVNFVSVSQHRPEDYGAVVGLMLHDQNRNPTPTRTASGSSNSCAGSTGTPTRIAPNPTYQVHRPPHLSAAMEPNPVHSYASMTIGGTHVGPHYMVPNSPPQPIGGTPQVPLNGISIPPYYPMDSLPGTQSVHLPAGRVMFDRRPIAAAQFVYPYAAQAPYPGAMAYGVNTGQNPSFASAHHQLIGPAMMGVNTPRVNASDLMSFTSSDDVRPVMSSSIHNENDNLEFPGSNQTRNICQAQNSSSVDTQHYATVDHDVASRTKRFPAVTSPSRTTVATGNIRSPKRRPPPSSKSGPRPLGSPIAQKNTNNAKEASGHKSKCVANGDRSDRNGDGADTNMNKAFSTEELTEEMANLEGLMKDLSAITREDFNC</sequence>
<reference evidence="13 14" key="1">
    <citation type="journal article" date="2019" name="BMC Genomics">
        <title>New insights from Opisthorchis felineus genome: update on genomics of the epidemiologically important liver flukes.</title>
        <authorList>
            <person name="Ershov N.I."/>
            <person name="Mordvinov V.A."/>
            <person name="Prokhortchouk E.B."/>
            <person name="Pakharukova M.Y."/>
            <person name="Gunbin K.V."/>
            <person name="Ustyantsev K."/>
            <person name="Genaev M.A."/>
            <person name="Blinov A.G."/>
            <person name="Mazur A."/>
            <person name="Boulygina E."/>
            <person name="Tsygankova S."/>
            <person name="Khrameeva E."/>
            <person name="Chekanov N."/>
            <person name="Fan G."/>
            <person name="Xiao A."/>
            <person name="Zhang H."/>
            <person name="Xu X."/>
            <person name="Yang H."/>
            <person name="Solovyev V."/>
            <person name="Lee S.M."/>
            <person name="Liu X."/>
            <person name="Afonnikov D.A."/>
            <person name="Skryabin K.G."/>
        </authorList>
    </citation>
    <scope>NUCLEOTIDE SEQUENCE [LARGE SCALE GENOMIC DNA]</scope>
    <source>
        <strain evidence="13">AK-0245</strain>
        <tissue evidence="13">Whole organism</tissue>
    </source>
</reference>
<evidence type="ECO:0000259" key="12">
    <source>
        <dbReference type="PROSITE" id="PS50853"/>
    </source>
</evidence>
<feature type="region of interest" description="Disordered" evidence="8">
    <location>
        <begin position="1819"/>
        <end position="1896"/>
    </location>
</feature>
<feature type="domain" description="Fibronectin type-III" evidence="12">
    <location>
        <begin position="1257"/>
        <end position="1356"/>
    </location>
</feature>
<dbReference type="GO" id="GO:0016020">
    <property type="term" value="C:membrane"/>
    <property type="evidence" value="ECO:0007669"/>
    <property type="project" value="UniProtKB-SubCell"/>
</dbReference>
<evidence type="ECO:0000256" key="4">
    <source>
        <dbReference type="ARBA" id="ARBA00022737"/>
    </source>
</evidence>
<evidence type="ECO:0000256" key="8">
    <source>
        <dbReference type="SAM" id="MobiDB-lite"/>
    </source>
</evidence>
<dbReference type="InterPro" id="IPR003961">
    <property type="entry name" value="FN3_dom"/>
</dbReference>
<dbReference type="SMART" id="SM00408">
    <property type="entry name" value="IGc2"/>
    <property type="match status" value="2"/>
</dbReference>
<dbReference type="InterPro" id="IPR013106">
    <property type="entry name" value="Ig_V-set"/>
</dbReference>
<feature type="compositionally biased region" description="Low complexity" evidence="8">
    <location>
        <begin position="1849"/>
        <end position="1859"/>
    </location>
</feature>
<evidence type="ECO:0000256" key="3">
    <source>
        <dbReference type="ARBA" id="ARBA00022692"/>
    </source>
</evidence>
<evidence type="ECO:0000256" key="9">
    <source>
        <dbReference type="SAM" id="Phobius"/>
    </source>
</evidence>
<dbReference type="CDD" id="cd00096">
    <property type="entry name" value="Ig"/>
    <property type="match status" value="1"/>
</dbReference>
<dbReference type="Pfam" id="PF00041">
    <property type="entry name" value="fn3"/>
    <property type="match status" value="3"/>
</dbReference>
<gene>
    <name evidence="13" type="ORF">CRM22_004053</name>
</gene>
<evidence type="ECO:0000313" key="14">
    <source>
        <dbReference type="Proteomes" id="UP000308267"/>
    </source>
</evidence>
<dbReference type="InterPro" id="IPR013098">
    <property type="entry name" value="Ig_I-set"/>
</dbReference>
<keyword evidence="7" id="KW-0325">Glycoprotein</keyword>
<feature type="chain" id="PRO_5020294233" description="Protein-tyrosine-phosphatase" evidence="10">
    <location>
        <begin position="20"/>
        <end position="1929"/>
    </location>
</feature>
<evidence type="ECO:0000313" key="13">
    <source>
        <dbReference type="EMBL" id="TGZ68846.1"/>
    </source>
</evidence>
<evidence type="ECO:0000256" key="6">
    <source>
        <dbReference type="ARBA" id="ARBA00023136"/>
    </source>
</evidence>
<keyword evidence="6 9" id="KW-0472">Membrane</keyword>
<feature type="domain" description="Fibronectin type-III" evidence="12">
    <location>
        <begin position="628"/>
        <end position="722"/>
    </location>
</feature>
<dbReference type="SMART" id="SM00409">
    <property type="entry name" value="IG"/>
    <property type="match status" value="3"/>
</dbReference>
<dbReference type="Pfam" id="PF07686">
    <property type="entry name" value="V-set"/>
    <property type="match status" value="1"/>
</dbReference>
<dbReference type="SMART" id="SM00060">
    <property type="entry name" value="FN3"/>
    <property type="match status" value="6"/>
</dbReference>
<evidence type="ECO:0000259" key="11">
    <source>
        <dbReference type="PROSITE" id="PS50835"/>
    </source>
</evidence>
<feature type="transmembrane region" description="Helical" evidence="9">
    <location>
        <begin position="1407"/>
        <end position="1429"/>
    </location>
</feature>
<evidence type="ECO:0000256" key="1">
    <source>
        <dbReference type="ARBA" id="ARBA00004479"/>
    </source>
</evidence>
<keyword evidence="3 9" id="KW-0812">Transmembrane</keyword>
<keyword evidence="5 9" id="KW-1133">Transmembrane helix</keyword>
<evidence type="ECO:0000256" key="10">
    <source>
        <dbReference type="SAM" id="SignalP"/>
    </source>
</evidence>
<dbReference type="PROSITE" id="PS50835">
    <property type="entry name" value="IG_LIKE"/>
    <property type="match status" value="2"/>
</dbReference>
<dbReference type="InterPro" id="IPR013783">
    <property type="entry name" value="Ig-like_fold"/>
</dbReference>
<dbReference type="PANTHER" id="PTHR13817:SF173">
    <property type="entry name" value="FRAZZLED"/>
    <property type="match status" value="1"/>
</dbReference>
<dbReference type="Gene3D" id="2.60.40.10">
    <property type="entry name" value="Immunoglobulins"/>
    <property type="match status" value="8"/>
</dbReference>
<dbReference type="PROSITE" id="PS50853">
    <property type="entry name" value="FN3"/>
    <property type="match status" value="3"/>
</dbReference>
<dbReference type="InterPro" id="IPR007110">
    <property type="entry name" value="Ig-like_dom"/>
</dbReference>
<evidence type="ECO:0008006" key="15">
    <source>
        <dbReference type="Google" id="ProtNLM"/>
    </source>
</evidence>
<proteinExistence type="inferred from homology"/>
<evidence type="ECO:0000256" key="5">
    <source>
        <dbReference type="ARBA" id="ARBA00022989"/>
    </source>
</evidence>
<keyword evidence="14" id="KW-1185">Reference proteome</keyword>
<feature type="domain" description="Ig-like" evidence="11">
    <location>
        <begin position="371"/>
        <end position="481"/>
    </location>
</feature>
<feature type="domain" description="Ig-like" evidence="11">
    <location>
        <begin position="493"/>
        <end position="602"/>
    </location>
</feature>
<protein>
    <recommendedName>
        <fullName evidence="15">Protein-tyrosine-phosphatase</fullName>
    </recommendedName>
</protein>
<feature type="compositionally biased region" description="Polar residues" evidence="8">
    <location>
        <begin position="1586"/>
        <end position="1608"/>
    </location>
</feature>
<comment type="similarity">
    <text evidence="2">Belongs to the immunoglobulin superfamily. DCC family.</text>
</comment>
<comment type="caution">
    <text evidence="13">The sequence shown here is derived from an EMBL/GenBank/DDBJ whole genome shotgun (WGS) entry which is preliminary data.</text>
</comment>
<dbReference type="Pfam" id="PF07679">
    <property type="entry name" value="I-set"/>
    <property type="match status" value="1"/>
</dbReference>
<feature type="domain" description="Fibronectin type-III" evidence="12">
    <location>
        <begin position="851"/>
        <end position="944"/>
    </location>
</feature>
<comment type="subcellular location">
    <subcellularLocation>
        <location evidence="1">Membrane</location>
        <topology evidence="1">Single-pass type I membrane protein</topology>
    </subcellularLocation>
</comment>